<accession>A0A0A9S5D3</accession>
<feature type="region of interest" description="Disordered" evidence="1">
    <location>
        <begin position="1"/>
        <end position="22"/>
    </location>
</feature>
<reference evidence="2" key="1">
    <citation type="submission" date="2014-09" db="EMBL/GenBank/DDBJ databases">
        <authorList>
            <person name="Magalhaes I.L.F."/>
            <person name="Oliveira U."/>
            <person name="Santos F.R."/>
            <person name="Vidigal T.H.D.A."/>
            <person name="Brescovit A.D."/>
            <person name="Santos A.J."/>
        </authorList>
    </citation>
    <scope>NUCLEOTIDE SEQUENCE</scope>
    <source>
        <tissue evidence="2">Shoot tissue taken approximately 20 cm above the soil surface</tissue>
    </source>
</reference>
<reference evidence="2" key="2">
    <citation type="journal article" date="2015" name="Data Brief">
        <title>Shoot transcriptome of the giant reed, Arundo donax.</title>
        <authorList>
            <person name="Barrero R.A."/>
            <person name="Guerrero F.D."/>
            <person name="Moolhuijzen P."/>
            <person name="Goolsby J.A."/>
            <person name="Tidwell J."/>
            <person name="Bellgard S.E."/>
            <person name="Bellgard M.I."/>
        </authorList>
    </citation>
    <scope>NUCLEOTIDE SEQUENCE</scope>
    <source>
        <tissue evidence="2">Shoot tissue taken approximately 20 cm above the soil surface</tissue>
    </source>
</reference>
<sequence>MSADIHSLHLTPKPSFSSTSSK</sequence>
<feature type="compositionally biased region" description="Low complexity" evidence="1">
    <location>
        <begin position="11"/>
        <end position="22"/>
    </location>
</feature>
<evidence type="ECO:0000256" key="1">
    <source>
        <dbReference type="SAM" id="MobiDB-lite"/>
    </source>
</evidence>
<organism evidence="2">
    <name type="scientific">Arundo donax</name>
    <name type="common">Giant reed</name>
    <name type="synonym">Donax arundinaceus</name>
    <dbReference type="NCBI Taxonomy" id="35708"/>
    <lineage>
        <taxon>Eukaryota</taxon>
        <taxon>Viridiplantae</taxon>
        <taxon>Streptophyta</taxon>
        <taxon>Embryophyta</taxon>
        <taxon>Tracheophyta</taxon>
        <taxon>Spermatophyta</taxon>
        <taxon>Magnoliopsida</taxon>
        <taxon>Liliopsida</taxon>
        <taxon>Poales</taxon>
        <taxon>Poaceae</taxon>
        <taxon>PACMAD clade</taxon>
        <taxon>Arundinoideae</taxon>
        <taxon>Arundineae</taxon>
        <taxon>Arundo</taxon>
    </lineage>
</organism>
<name>A0A0A9S5D3_ARUDO</name>
<dbReference type="AlphaFoldDB" id="A0A0A9S5D3"/>
<protein>
    <submittedName>
        <fullName evidence="2">Uncharacterized protein</fullName>
    </submittedName>
</protein>
<evidence type="ECO:0000313" key="2">
    <source>
        <dbReference type="EMBL" id="JAD36369.1"/>
    </source>
</evidence>
<dbReference type="EMBL" id="GBRH01261526">
    <property type="protein sequence ID" value="JAD36369.1"/>
    <property type="molecule type" value="Transcribed_RNA"/>
</dbReference>
<proteinExistence type="predicted"/>